<name>A0A7W9SPA8_ARMRO</name>
<protein>
    <submittedName>
        <fullName evidence="1">Uncharacterized protein</fullName>
    </submittedName>
</protein>
<accession>A0A7W9SPA8</accession>
<organism evidence="1 2">
    <name type="scientific">Armatimonas rosea</name>
    <dbReference type="NCBI Taxonomy" id="685828"/>
    <lineage>
        <taxon>Bacteria</taxon>
        <taxon>Bacillati</taxon>
        <taxon>Armatimonadota</taxon>
        <taxon>Armatimonadia</taxon>
        <taxon>Armatimonadales</taxon>
        <taxon>Armatimonadaceae</taxon>
        <taxon>Armatimonas</taxon>
    </lineage>
</organism>
<keyword evidence="2" id="KW-1185">Reference proteome</keyword>
<gene>
    <name evidence="1" type="ORF">HNQ39_002076</name>
</gene>
<proteinExistence type="predicted"/>
<dbReference type="InterPro" id="IPR054220">
    <property type="entry name" value="DUF6940"/>
</dbReference>
<evidence type="ECO:0000313" key="1">
    <source>
        <dbReference type="EMBL" id="MBB6050285.1"/>
    </source>
</evidence>
<dbReference type="AlphaFoldDB" id="A0A7W9SPA8"/>
<dbReference type="RefSeq" id="WP_184194953.1">
    <property type="nucleotide sequence ID" value="NZ_JACHGW010000002.1"/>
</dbReference>
<dbReference type="Pfam" id="PF22086">
    <property type="entry name" value="DUF6940"/>
    <property type="match status" value="1"/>
</dbReference>
<sequence length="178" mass="20133">MERLPCHLEQSYGEVLTLWQRDPEFRTHFLTLLAEQPYTAFRWETPAVTRVTLDQPFAFVTLDSPWLERDSDPLAFAEHFSPTEPAVAFPNLSGDSTLIVPCPTSHPATYAHLAAFVRYAPEEQQHALLALMGKTIEAQLSDTPLWLSTAGAGVAWLHVRLDKRPKYYGYAPYTVENS</sequence>
<comment type="caution">
    <text evidence="1">The sequence shown here is derived from an EMBL/GenBank/DDBJ whole genome shotgun (WGS) entry which is preliminary data.</text>
</comment>
<reference evidence="1 2" key="1">
    <citation type="submission" date="2020-08" db="EMBL/GenBank/DDBJ databases">
        <title>Genomic Encyclopedia of Type Strains, Phase IV (KMG-IV): sequencing the most valuable type-strain genomes for metagenomic binning, comparative biology and taxonomic classification.</title>
        <authorList>
            <person name="Goeker M."/>
        </authorList>
    </citation>
    <scope>NUCLEOTIDE SEQUENCE [LARGE SCALE GENOMIC DNA]</scope>
    <source>
        <strain evidence="1 2">DSM 23562</strain>
    </source>
</reference>
<evidence type="ECO:0000313" key="2">
    <source>
        <dbReference type="Proteomes" id="UP000520814"/>
    </source>
</evidence>
<dbReference type="Proteomes" id="UP000520814">
    <property type="component" value="Unassembled WGS sequence"/>
</dbReference>
<dbReference type="EMBL" id="JACHGW010000002">
    <property type="protein sequence ID" value="MBB6050285.1"/>
    <property type="molecule type" value="Genomic_DNA"/>
</dbReference>